<reference evidence="2" key="1">
    <citation type="journal article" date="2019" name="Int. J. Syst. Evol. Microbiol.">
        <title>The Global Catalogue of Microorganisms (GCM) 10K type strain sequencing project: providing services to taxonomists for standard genome sequencing and annotation.</title>
        <authorList>
            <consortium name="The Broad Institute Genomics Platform"/>
            <consortium name="The Broad Institute Genome Sequencing Center for Infectious Disease"/>
            <person name="Wu L."/>
            <person name="Ma J."/>
        </authorList>
    </citation>
    <scope>NUCLEOTIDE SEQUENCE [LARGE SCALE GENOMIC DNA]</scope>
    <source>
        <strain evidence="2">JCM 4594</strain>
    </source>
</reference>
<keyword evidence="2" id="KW-1185">Reference proteome</keyword>
<dbReference type="EMBL" id="BMUU01000005">
    <property type="protein sequence ID" value="GGY36911.1"/>
    <property type="molecule type" value="Genomic_DNA"/>
</dbReference>
<protein>
    <recommendedName>
        <fullName evidence="3">Toxin-antitoxin system, toxin component</fullName>
    </recommendedName>
</protein>
<proteinExistence type="predicted"/>
<comment type="caution">
    <text evidence="1">The sequence shown here is derived from an EMBL/GenBank/DDBJ whole genome shotgun (WGS) entry which is preliminary data.</text>
</comment>
<evidence type="ECO:0008006" key="3">
    <source>
        <dbReference type="Google" id="ProtNLM"/>
    </source>
</evidence>
<evidence type="ECO:0000313" key="1">
    <source>
        <dbReference type="EMBL" id="GGY36911.1"/>
    </source>
</evidence>
<accession>A0ABQ3A8V1</accession>
<organism evidence="1 2">
    <name type="scientific">Streptomyces xanthochromogenes</name>
    <dbReference type="NCBI Taxonomy" id="67384"/>
    <lineage>
        <taxon>Bacteria</taxon>
        <taxon>Bacillati</taxon>
        <taxon>Actinomycetota</taxon>
        <taxon>Actinomycetes</taxon>
        <taxon>Kitasatosporales</taxon>
        <taxon>Streptomycetaceae</taxon>
        <taxon>Streptomyces</taxon>
    </lineage>
</organism>
<evidence type="ECO:0000313" key="2">
    <source>
        <dbReference type="Proteomes" id="UP000600946"/>
    </source>
</evidence>
<dbReference type="Proteomes" id="UP000600946">
    <property type="component" value="Unassembled WGS sequence"/>
</dbReference>
<sequence>MAAPCRTPQPARTSPFAQFRPSCDAEFNELRLNVDWINPVRLGRLHKDGLLDEVLLHERLAGRTVGIGKEMRRLCGELVAGITIPAPAEPADLYTALCEGMSRRRGRPVEFRMAAFPSGTASGLWLDMADRDLVVVEERTAPDHQLVILGHELWHMNAGHGSHHVEGAVVASRLLSAEGDLGAAVRKVAARTRSHLSEETEAESFGLLLGSKCRPWLEASSGARGPDRELLAGRIEAALGYRWPQG</sequence>
<gene>
    <name evidence="1" type="ORF">GCM10010326_33550</name>
</gene>
<name>A0ABQ3A8V1_9ACTN</name>